<dbReference type="GO" id="GO:0016301">
    <property type="term" value="F:kinase activity"/>
    <property type="evidence" value="ECO:0007669"/>
    <property type="project" value="UniProtKB-KW"/>
</dbReference>
<dbReference type="SMART" id="SM00091">
    <property type="entry name" value="PAS"/>
    <property type="match status" value="1"/>
</dbReference>
<dbReference type="AlphaFoldDB" id="Q1YFS4"/>
<keyword evidence="7" id="KW-0418">Kinase</keyword>
<feature type="domain" description="Histidine kinase" evidence="4">
    <location>
        <begin position="192"/>
        <end position="382"/>
    </location>
</feature>
<dbReference type="SUPFAM" id="SSF55874">
    <property type="entry name" value="ATPase domain of HSP90 chaperone/DNA topoisomerase II/histidine kinase"/>
    <property type="match status" value="1"/>
</dbReference>
<name>Q1YFS4_AURMS</name>
<dbReference type="NCBIfam" id="TIGR00229">
    <property type="entry name" value="sensory_box"/>
    <property type="match status" value="1"/>
</dbReference>
<dbReference type="PANTHER" id="PTHR47429:SF2">
    <property type="entry name" value="PROTEIN TWIN LOV 1"/>
    <property type="match status" value="1"/>
</dbReference>
<dbReference type="InterPro" id="IPR000700">
    <property type="entry name" value="PAS-assoc_C"/>
</dbReference>
<dbReference type="PROSITE" id="PS50112">
    <property type="entry name" value="PAS"/>
    <property type="match status" value="1"/>
</dbReference>
<accession>Q1YFS4</accession>
<dbReference type="EMBL" id="AAPJ01000006">
    <property type="protein sequence ID" value="EAS48899.1"/>
    <property type="molecule type" value="Genomic_DNA"/>
</dbReference>
<keyword evidence="7" id="KW-0808">Transferase</keyword>
<dbReference type="CDD" id="cd00130">
    <property type="entry name" value="PAS"/>
    <property type="match status" value="1"/>
</dbReference>
<dbReference type="SMART" id="SM00086">
    <property type="entry name" value="PAC"/>
    <property type="match status" value="1"/>
</dbReference>
<evidence type="ECO:0000313" key="7">
    <source>
        <dbReference type="EMBL" id="EAS48899.1"/>
    </source>
</evidence>
<keyword evidence="3" id="KW-0157">Chromophore</keyword>
<dbReference type="InterPro" id="IPR005467">
    <property type="entry name" value="His_kinase_dom"/>
</dbReference>
<dbReference type="Pfam" id="PF07568">
    <property type="entry name" value="HisKA_2"/>
    <property type="match status" value="1"/>
</dbReference>
<keyword evidence="2" id="KW-0288">FMN</keyword>
<keyword evidence="1" id="KW-0285">Flavoprotein</keyword>
<dbReference type="SUPFAM" id="SSF55785">
    <property type="entry name" value="PYP-like sensor domain (PAS domain)"/>
    <property type="match status" value="1"/>
</dbReference>
<gene>
    <name evidence="7" type="ORF">SI859A1_03105</name>
</gene>
<dbReference type="InterPro" id="IPR003594">
    <property type="entry name" value="HATPase_dom"/>
</dbReference>
<dbReference type="PANTHER" id="PTHR47429">
    <property type="entry name" value="PROTEIN TWIN LOV 1"/>
    <property type="match status" value="1"/>
</dbReference>
<comment type="caution">
    <text evidence="7">The sequence shown here is derived from an EMBL/GenBank/DDBJ whole genome shotgun (WGS) entry which is preliminary data.</text>
</comment>
<protein>
    <submittedName>
        <fullName evidence="7">Sensory box histidine kinase, possible photoreceptor</fullName>
    </submittedName>
</protein>
<sequence>MRLAADRTHGNRRQQHMRQRDDWHLTEIIGHEQGRGDPFAAAIRGTRMPMIITDPRQPDNPIIFANKAFQDLIGYDRDEIIGRNCRFLQGPDTDPTEVDRLRQAIARKEPVNVQLRNYRKDGSAFWNSLYVSPVRGEDGDVQFFFASQLDMTERVEAEQALARQKEDVEAQVDARTRDLQAALEAKTLLLNEVDHRVKNNLTMIGSLLRLQMRSIPDPKFRETLETMLERIDALAAVHRRLYQADDVTRFDVGAFADSLASDVLGASGREDIRLRSSCEPVPIPADKAAPVGLILNELITNAVKHAYADGRSGELRLDVRQADGHAMIDLRDDGPGFDAARITTGSVGRSLIARLSRQIGAETEWNGAASGTHVSIRFPLHQPDEAGAA</sequence>
<dbReference type="Gene3D" id="3.30.450.20">
    <property type="entry name" value="PAS domain"/>
    <property type="match status" value="1"/>
</dbReference>
<keyword evidence="8" id="KW-1185">Reference proteome</keyword>
<evidence type="ECO:0000313" key="8">
    <source>
        <dbReference type="Proteomes" id="UP000000321"/>
    </source>
</evidence>
<dbReference type="InterPro" id="IPR036890">
    <property type="entry name" value="HATPase_C_sf"/>
</dbReference>
<dbReference type="InterPro" id="IPR000014">
    <property type="entry name" value="PAS"/>
</dbReference>
<evidence type="ECO:0000256" key="2">
    <source>
        <dbReference type="ARBA" id="ARBA00022643"/>
    </source>
</evidence>
<dbReference type="InterPro" id="IPR035965">
    <property type="entry name" value="PAS-like_dom_sf"/>
</dbReference>
<dbReference type="Pfam" id="PF13581">
    <property type="entry name" value="HATPase_c_2"/>
    <property type="match status" value="1"/>
</dbReference>
<dbReference type="PROSITE" id="PS50109">
    <property type="entry name" value="HIS_KIN"/>
    <property type="match status" value="1"/>
</dbReference>
<dbReference type="BioCyc" id="AURANTIMONAS:SI859A1_03105-MONOMER"/>
<dbReference type="InterPro" id="IPR011495">
    <property type="entry name" value="Sig_transdc_His_kin_sub2_dim/P"/>
</dbReference>
<evidence type="ECO:0000259" key="6">
    <source>
        <dbReference type="PROSITE" id="PS50113"/>
    </source>
</evidence>
<evidence type="ECO:0000256" key="3">
    <source>
        <dbReference type="ARBA" id="ARBA00022991"/>
    </source>
</evidence>
<organism evidence="7 8">
    <name type="scientific">Aurantimonas manganoxydans (strain ATCC BAA-1229 / DSM 21871 / SI85-9A1)</name>
    <dbReference type="NCBI Taxonomy" id="287752"/>
    <lineage>
        <taxon>Bacteria</taxon>
        <taxon>Pseudomonadati</taxon>
        <taxon>Pseudomonadota</taxon>
        <taxon>Alphaproteobacteria</taxon>
        <taxon>Hyphomicrobiales</taxon>
        <taxon>Aurantimonadaceae</taxon>
        <taxon>Aurantimonas</taxon>
    </lineage>
</organism>
<evidence type="ECO:0000259" key="4">
    <source>
        <dbReference type="PROSITE" id="PS50109"/>
    </source>
</evidence>
<feature type="domain" description="PAC" evidence="6">
    <location>
        <begin position="111"/>
        <end position="163"/>
    </location>
</feature>
<dbReference type="SMART" id="SM00387">
    <property type="entry name" value="HATPase_c"/>
    <property type="match status" value="1"/>
</dbReference>
<evidence type="ECO:0000259" key="5">
    <source>
        <dbReference type="PROSITE" id="PS50112"/>
    </source>
</evidence>
<reference evidence="7 8" key="1">
    <citation type="journal article" date="2008" name="Appl. Environ. Microbiol.">
        <title>Genomic insights into Mn(II) oxidation by the marine alphaproteobacterium Aurantimonas sp. strain SI85-9A1.</title>
        <authorList>
            <person name="Dick G.J."/>
            <person name="Podell S."/>
            <person name="Johnson H.A."/>
            <person name="Rivera-Espinoza Y."/>
            <person name="Bernier-Latmani R."/>
            <person name="McCarthy J.K."/>
            <person name="Torpey J.W."/>
            <person name="Clement B.G."/>
            <person name="Gaasterland T."/>
            <person name="Tebo B.M."/>
        </authorList>
    </citation>
    <scope>NUCLEOTIDE SEQUENCE [LARGE SCALE GENOMIC DNA]</scope>
    <source>
        <strain evidence="7 8">SI85-9A1</strain>
    </source>
</reference>
<proteinExistence type="predicted"/>
<dbReference type="Pfam" id="PF13426">
    <property type="entry name" value="PAS_9"/>
    <property type="match status" value="1"/>
</dbReference>
<dbReference type="Proteomes" id="UP000000321">
    <property type="component" value="Unassembled WGS sequence"/>
</dbReference>
<dbReference type="InterPro" id="IPR001610">
    <property type="entry name" value="PAC"/>
</dbReference>
<dbReference type="Gene3D" id="3.30.565.10">
    <property type="entry name" value="Histidine kinase-like ATPase, C-terminal domain"/>
    <property type="match status" value="1"/>
</dbReference>
<dbReference type="HOGENOM" id="CLU_000445_114_57_5"/>
<feature type="domain" description="PAS" evidence="5">
    <location>
        <begin position="35"/>
        <end position="108"/>
    </location>
</feature>
<keyword evidence="7" id="KW-0675">Receptor</keyword>
<dbReference type="PROSITE" id="PS50113">
    <property type="entry name" value="PAC"/>
    <property type="match status" value="1"/>
</dbReference>
<evidence type="ECO:0000256" key="1">
    <source>
        <dbReference type="ARBA" id="ARBA00022630"/>
    </source>
</evidence>